<protein>
    <submittedName>
        <fullName evidence="2">ParA family protein</fullName>
    </submittedName>
</protein>
<evidence type="ECO:0000313" key="3">
    <source>
        <dbReference type="Proteomes" id="UP000237423"/>
    </source>
</evidence>
<organism evidence="2 3">
    <name type="scientific">Methylovulum psychrotolerans</name>
    <dbReference type="NCBI Taxonomy" id="1704499"/>
    <lineage>
        <taxon>Bacteria</taxon>
        <taxon>Pseudomonadati</taxon>
        <taxon>Pseudomonadota</taxon>
        <taxon>Gammaproteobacteria</taxon>
        <taxon>Methylococcales</taxon>
        <taxon>Methylococcaceae</taxon>
        <taxon>Methylovulum</taxon>
    </lineage>
</organism>
<dbReference type="AlphaFoldDB" id="A0A2S5CIH9"/>
<reference evidence="2 3" key="1">
    <citation type="submission" date="2017-11" db="EMBL/GenBank/DDBJ databases">
        <title>Draft Genome Sequence of Methylobacter psychrotolerans Sph1T, an Obligate Methanotroph from Low-Temperature Environments.</title>
        <authorList>
            <person name="Oshkin I.Y."/>
            <person name="Miroshnikov K."/>
            <person name="Belova S.E."/>
            <person name="Korzhenkov A."/>
            <person name="Toshchakov S.V."/>
            <person name="Dedysh S.N."/>
        </authorList>
    </citation>
    <scope>NUCLEOTIDE SEQUENCE [LARGE SCALE GENOMIC DNA]</scope>
    <source>
        <strain evidence="2 3">Sph1</strain>
    </source>
</reference>
<dbReference type="InterPro" id="IPR025669">
    <property type="entry name" value="AAA_dom"/>
</dbReference>
<dbReference type="Pfam" id="PF13614">
    <property type="entry name" value="AAA_31"/>
    <property type="match status" value="1"/>
</dbReference>
<sequence length="291" mass="32014">MQASQDNAYLCPIIAVYNQKGGVGKTTTVVNLAAEFGRKGCAVLVIDVDPQANASTHIGAIDPNLYEKNAIALFCDKKTRTDIAHLGALISQDVNDGFENVCYIPSTDQLDIVVTETLRIHSNRPLEELKARLTLLRDAFDVILIDCPPALSLLTGNAISAATHFMIPIDTSSDYSRTGWVNLMTYIKDKTPETNPDLVYLGALLTRHSESINVQKAIAQSFDELEMEMDLFPGVGKRLPVYIHTSTKVGEASVLREPIRKTARSNKVTKDYNDLADYLLETLSIQQSLKA</sequence>
<gene>
    <name evidence="2" type="ORF">AADEFJLK_03513</name>
</gene>
<proteinExistence type="predicted"/>
<dbReference type="InterPro" id="IPR027417">
    <property type="entry name" value="P-loop_NTPase"/>
</dbReference>
<dbReference type="CDD" id="cd02042">
    <property type="entry name" value="ParAB_family"/>
    <property type="match status" value="1"/>
</dbReference>
<dbReference type="SUPFAM" id="SSF52540">
    <property type="entry name" value="P-loop containing nucleoside triphosphate hydrolases"/>
    <property type="match status" value="1"/>
</dbReference>
<feature type="domain" description="AAA" evidence="1">
    <location>
        <begin position="13"/>
        <end position="198"/>
    </location>
</feature>
<dbReference type="EMBL" id="PGFZ01000009">
    <property type="protein sequence ID" value="POZ50620.1"/>
    <property type="molecule type" value="Genomic_DNA"/>
</dbReference>
<dbReference type="PANTHER" id="PTHR13696">
    <property type="entry name" value="P-LOOP CONTAINING NUCLEOSIDE TRIPHOSPHATE HYDROLASE"/>
    <property type="match status" value="1"/>
</dbReference>
<comment type="caution">
    <text evidence="2">The sequence shown here is derived from an EMBL/GenBank/DDBJ whole genome shotgun (WGS) entry which is preliminary data.</text>
</comment>
<evidence type="ECO:0000313" key="2">
    <source>
        <dbReference type="EMBL" id="POZ50620.1"/>
    </source>
</evidence>
<accession>A0A2S5CIH9</accession>
<dbReference type="PANTHER" id="PTHR13696:SF52">
    <property type="entry name" value="PARA FAMILY PROTEIN CT_582"/>
    <property type="match status" value="1"/>
</dbReference>
<name>A0A2S5CIH9_9GAMM</name>
<dbReference type="InterPro" id="IPR050678">
    <property type="entry name" value="DNA_Partitioning_ATPase"/>
</dbReference>
<evidence type="ECO:0000259" key="1">
    <source>
        <dbReference type="Pfam" id="PF13614"/>
    </source>
</evidence>
<dbReference type="Proteomes" id="UP000237423">
    <property type="component" value="Unassembled WGS sequence"/>
</dbReference>
<dbReference type="Gene3D" id="3.40.50.300">
    <property type="entry name" value="P-loop containing nucleotide triphosphate hydrolases"/>
    <property type="match status" value="1"/>
</dbReference>